<feature type="binding site" evidence="5">
    <location>
        <position position="143"/>
    </location>
    <ligand>
        <name>substrate</name>
    </ligand>
</feature>
<evidence type="ECO:0000256" key="1">
    <source>
        <dbReference type="ARBA" id="ARBA00001946"/>
    </source>
</evidence>
<dbReference type="PANTHER" id="PTHR32308:SF10">
    <property type="entry name" value="CITRATE LYASE SUBUNIT BETA"/>
    <property type="match status" value="1"/>
</dbReference>
<reference evidence="9 10" key="1">
    <citation type="submission" date="2015-12" db="EMBL/GenBank/DDBJ databases">
        <title>Genome sequence of Tistrella mobilis MCCC 1A02139.</title>
        <authorList>
            <person name="Lu L."/>
            <person name="Lai Q."/>
            <person name="Shao Z."/>
            <person name="Qian P."/>
        </authorList>
    </citation>
    <scope>NUCLEOTIDE SEQUENCE [LARGE SCALE GENOMIC DNA]</scope>
    <source>
        <strain evidence="9 10">MCCC 1A02139</strain>
    </source>
</reference>
<evidence type="ECO:0000256" key="3">
    <source>
        <dbReference type="ARBA" id="ARBA00022723"/>
    </source>
</evidence>
<reference evidence="8 11" key="2">
    <citation type="journal article" date="2018" name="Nat. Biotechnol.">
        <title>A standardized bacterial taxonomy based on genome phylogeny substantially revises the tree of life.</title>
        <authorList>
            <person name="Parks D.H."/>
            <person name="Chuvochina M."/>
            <person name="Waite D.W."/>
            <person name="Rinke C."/>
            <person name="Skarshewski A."/>
            <person name="Chaumeil P.A."/>
            <person name="Hugenholtz P."/>
        </authorList>
    </citation>
    <scope>NUCLEOTIDE SEQUENCE [LARGE SCALE GENOMIC DNA]</scope>
    <source>
        <strain evidence="8">UBA8739</strain>
    </source>
</reference>
<keyword evidence="9" id="KW-0456">Lyase</keyword>
<evidence type="ECO:0000256" key="5">
    <source>
        <dbReference type="PIRSR" id="PIRSR015582-1"/>
    </source>
</evidence>
<gene>
    <name evidence="9" type="ORF">AUP44_22440</name>
    <name evidence="8" type="ORF">DCK97_06370</name>
</gene>
<dbReference type="InterPro" id="IPR040442">
    <property type="entry name" value="Pyrv_kinase-like_dom_sf"/>
</dbReference>
<dbReference type="InterPro" id="IPR005000">
    <property type="entry name" value="Aldolase/citrate-lyase_domain"/>
</dbReference>
<dbReference type="GO" id="GO:0000287">
    <property type="term" value="F:magnesium ion binding"/>
    <property type="evidence" value="ECO:0007669"/>
    <property type="project" value="TreeGrafter"/>
</dbReference>
<dbReference type="SUPFAM" id="SSF51621">
    <property type="entry name" value="Phosphoenolpyruvate/pyruvate domain"/>
    <property type="match status" value="1"/>
</dbReference>
<dbReference type="EMBL" id="DMAI01000102">
    <property type="protein sequence ID" value="HAE47027.1"/>
    <property type="molecule type" value="Genomic_DNA"/>
</dbReference>
<evidence type="ECO:0000313" key="10">
    <source>
        <dbReference type="Proteomes" id="UP000075787"/>
    </source>
</evidence>
<evidence type="ECO:0000256" key="2">
    <source>
        <dbReference type="ARBA" id="ARBA00005568"/>
    </source>
</evidence>
<dbReference type="Gene3D" id="3.20.20.60">
    <property type="entry name" value="Phosphoenolpyruvate-binding domains"/>
    <property type="match status" value="1"/>
</dbReference>
<evidence type="ECO:0000259" key="7">
    <source>
        <dbReference type="Pfam" id="PF03328"/>
    </source>
</evidence>
<dbReference type="GO" id="GO:0006107">
    <property type="term" value="P:oxaloacetate metabolic process"/>
    <property type="evidence" value="ECO:0007669"/>
    <property type="project" value="TreeGrafter"/>
</dbReference>
<dbReference type="InterPro" id="IPR015813">
    <property type="entry name" value="Pyrv/PenolPyrv_kinase-like_dom"/>
</dbReference>
<feature type="binding site" evidence="5">
    <location>
        <position position="78"/>
    </location>
    <ligand>
        <name>substrate</name>
    </ligand>
</feature>
<dbReference type="Proteomes" id="UP000075787">
    <property type="component" value="Unassembled WGS sequence"/>
</dbReference>
<evidence type="ECO:0000313" key="9">
    <source>
        <dbReference type="EMBL" id="KYO56194.1"/>
    </source>
</evidence>
<name>A0A162LPC9_9PROT</name>
<dbReference type="EMBL" id="LPZR01000048">
    <property type="protein sequence ID" value="KYO56194.1"/>
    <property type="molecule type" value="Genomic_DNA"/>
</dbReference>
<dbReference type="RefSeq" id="WP_014743869.1">
    <property type="nucleotide sequence ID" value="NZ_CP121013.1"/>
</dbReference>
<evidence type="ECO:0000256" key="4">
    <source>
        <dbReference type="ARBA" id="ARBA00022842"/>
    </source>
</evidence>
<feature type="domain" description="HpcH/HpaI aldolase/citrate lyase" evidence="7">
    <location>
        <begin position="16"/>
        <end position="261"/>
    </location>
</feature>
<dbReference type="OrthoDB" id="9800547at2"/>
<evidence type="ECO:0000313" key="11">
    <source>
        <dbReference type="Proteomes" id="UP000257706"/>
    </source>
</evidence>
<dbReference type="Proteomes" id="UP000257706">
    <property type="component" value="Unassembled WGS sequence"/>
</dbReference>
<comment type="caution">
    <text evidence="9">The sequence shown here is derived from an EMBL/GenBank/DDBJ whole genome shotgun (WGS) entry which is preliminary data.</text>
</comment>
<comment type="cofactor">
    <cofactor evidence="1">
        <name>Mg(2+)</name>
        <dbReference type="ChEBI" id="CHEBI:18420"/>
    </cofactor>
</comment>
<dbReference type="Pfam" id="PF03328">
    <property type="entry name" value="HpcH_HpaI"/>
    <property type="match status" value="1"/>
</dbReference>
<protein>
    <submittedName>
        <fullName evidence="8">CoA ester lyase</fullName>
    </submittedName>
    <submittedName>
        <fullName evidence="9">Malyl-CoA lyase</fullName>
    </submittedName>
</protein>
<comment type="similarity">
    <text evidence="2">Belongs to the HpcH/HpaI aldolase family.</text>
</comment>
<evidence type="ECO:0000256" key="6">
    <source>
        <dbReference type="PIRSR" id="PIRSR015582-2"/>
    </source>
</evidence>
<keyword evidence="3 6" id="KW-0479">Metal-binding</keyword>
<sequence>MSFTIVKEATPRLNRSELAVPGSSPKFFEKAAKGPSDVIFLDLEDAVAPDDKEQARKNVIQALNDIDWRGNGKTMSVRINGLDTHYMYRDVVDVVEQAGHNLDLIMIPKIGTAGDVYALDMLVTQIEQAKGIKHRIGFELIIETALGMANINEIAKASPRLESLHFGVADYSASTRARTTNIGGANAEYGVLTEADASGKRDYHWGDQWHYALSRMVVAARANGLRPIDGPFGDISDPDGYRAQALRSAALGCEGKWAIHPSQVDIANEVMSPSEKDVTKARRILEAMEQAQKEGRGAVTLDGKLIDIASIRQAQGIVAKADQIAGR</sequence>
<dbReference type="AlphaFoldDB" id="A0A162LPC9"/>
<organism evidence="9 10">
    <name type="scientific">Tistrella mobilis</name>
    <dbReference type="NCBI Taxonomy" id="171437"/>
    <lineage>
        <taxon>Bacteria</taxon>
        <taxon>Pseudomonadati</taxon>
        <taxon>Pseudomonadota</taxon>
        <taxon>Alphaproteobacteria</taxon>
        <taxon>Geminicoccales</taxon>
        <taxon>Geminicoccaceae</taxon>
        <taxon>Tistrella</taxon>
    </lineage>
</organism>
<dbReference type="InterPro" id="IPR011206">
    <property type="entry name" value="Citrate_lyase_beta/mcl1/mcl2"/>
</dbReference>
<feature type="binding site" evidence="6">
    <location>
        <position position="170"/>
    </location>
    <ligand>
        <name>Mg(2+)</name>
        <dbReference type="ChEBI" id="CHEBI:18420"/>
    </ligand>
</feature>
<dbReference type="PIRSF" id="PIRSF015582">
    <property type="entry name" value="Cit_lyase_B"/>
    <property type="match status" value="1"/>
</dbReference>
<dbReference type="OMA" id="MSHTLYE"/>
<dbReference type="GeneID" id="97240165"/>
<evidence type="ECO:0000313" key="8">
    <source>
        <dbReference type="EMBL" id="HAE47027.1"/>
    </source>
</evidence>
<keyword evidence="4 6" id="KW-0460">Magnesium</keyword>
<dbReference type="PANTHER" id="PTHR32308">
    <property type="entry name" value="LYASE BETA SUBUNIT, PUTATIVE (AFU_ORTHOLOGUE AFUA_4G13030)-RELATED"/>
    <property type="match status" value="1"/>
</dbReference>
<feature type="binding site" evidence="6">
    <location>
        <position position="143"/>
    </location>
    <ligand>
        <name>Mg(2+)</name>
        <dbReference type="ChEBI" id="CHEBI:18420"/>
    </ligand>
</feature>
<dbReference type="GO" id="GO:0016829">
    <property type="term" value="F:lyase activity"/>
    <property type="evidence" value="ECO:0007669"/>
    <property type="project" value="UniProtKB-KW"/>
</dbReference>
<proteinExistence type="inferred from homology"/>
<accession>A0A162LPC9</accession>